<dbReference type="InterPro" id="IPR002173">
    <property type="entry name" value="Carboh/pur_kinase_PfkB_CS"/>
</dbReference>
<reference evidence="14 15" key="1">
    <citation type="submission" date="2020-02" db="EMBL/GenBank/DDBJ databases">
        <title>Geodermatophilus sabuli CPCC 205279 I12A-02694.</title>
        <authorList>
            <person name="Jiang Z."/>
        </authorList>
    </citation>
    <scope>NUCLEOTIDE SEQUENCE [LARGE SCALE GENOMIC DNA]</scope>
    <source>
        <strain evidence="14 15">I12A-02694</strain>
    </source>
</reference>
<evidence type="ECO:0000256" key="1">
    <source>
        <dbReference type="ARBA" id="ARBA00005380"/>
    </source>
</evidence>
<feature type="active site" description="Proton acceptor" evidence="12">
    <location>
        <position position="247"/>
    </location>
</feature>
<evidence type="ECO:0000256" key="7">
    <source>
        <dbReference type="ARBA" id="ARBA00022777"/>
    </source>
</evidence>
<comment type="function">
    <text evidence="12">Catalyzes the phosphorylation of ribose at O-5 in a reaction requiring ATP and magnesium. The resulting D-ribose-5-phosphate can then be used either for sythesis of nucleotides, histidine, and tryptophan, or as a component of the pentose phosphate pathway.</text>
</comment>
<dbReference type="EC" id="2.7.1.15" evidence="2 12"/>
<evidence type="ECO:0000256" key="11">
    <source>
        <dbReference type="ARBA" id="ARBA00023277"/>
    </source>
</evidence>
<dbReference type="Pfam" id="PF00294">
    <property type="entry name" value="PfkB"/>
    <property type="match status" value="1"/>
</dbReference>
<comment type="subunit">
    <text evidence="12">Homodimer.</text>
</comment>
<comment type="similarity">
    <text evidence="12">Belongs to the carbohydrate kinase PfkB family. Ribokinase subfamily.</text>
</comment>
<feature type="binding site" evidence="12">
    <location>
        <position position="179"/>
    </location>
    <ligand>
        <name>ATP</name>
        <dbReference type="ChEBI" id="CHEBI:30616"/>
    </ligand>
</feature>
<dbReference type="PROSITE" id="PS00584">
    <property type="entry name" value="PFKB_KINASES_2"/>
    <property type="match status" value="1"/>
</dbReference>
<feature type="binding site" evidence="12">
    <location>
        <begin position="214"/>
        <end position="219"/>
    </location>
    <ligand>
        <name>ATP</name>
        <dbReference type="ChEBI" id="CHEBI:30616"/>
    </ligand>
</feature>
<dbReference type="Proteomes" id="UP000470246">
    <property type="component" value="Unassembled WGS sequence"/>
</dbReference>
<dbReference type="GO" id="GO:0019303">
    <property type="term" value="P:D-ribose catabolic process"/>
    <property type="evidence" value="ECO:0007669"/>
    <property type="project" value="UniProtKB-UniRule"/>
</dbReference>
<accession>A0A7K3W4S8</accession>
<feature type="binding site" evidence="12">
    <location>
        <position position="138"/>
    </location>
    <ligand>
        <name>substrate</name>
    </ligand>
</feature>
<dbReference type="HAMAP" id="MF_01987">
    <property type="entry name" value="Ribokinase"/>
    <property type="match status" value="1"/>
</dbReference>
<dbReference type="EMBL" id="JAAGWF010000020">
    <property type="protein sequence ID" value="NEK59812.1"/>
    <property type="molecule type" value="Genomic_DNA"/>
</dbReference>
<feature type="binding site" evidence="12">
    <location>
        <position position="277"/>
    </location>
    <ligand>
        <name>K(+)</name>
        <dbReference type="ChEBI" id="CHEBI:29103"/>
    </ligand>
</feature>
<feature type="binding site" evidence="12">
    <location>
        <begin position="10"/>
        <end position="12"/>
    </location>
    <ligand>
        <name>substrate</name>
    </ligand>
</feature>
<comment type="caution">
    <text evidence="14">The sequence shown here is derived from an EMBL/GenBank/DDBJ whole genome shotgun (WGS) entry which is preliminary data.</text>
</comment>
<feature type="binding site" evidence="12">
    <location>
        <position position="247"/>
    </location>
    <ligand>
        <name>substrate</name>
    </ligand>
</feature>
<protein>
    <recommendedName>
        <fullName evidence="3 12">Ribokinase</fullName>
        <shortName evidence="12">RK</shortName>
        <ecNumber evidence="2 12">2.7.1.15</ecNumber>
    </recommendedName>
</protein>
<gene>
    <name evidence="12" type="primary">rbsK</name>
    <name evidence="14" type="ORF">GCU56_18310</name>
</gene>
<keyword evidence="10 12" id="KW-0630">Potassium</keyword>
<evidence type="ECO:0000256" key="8">
    <source>
        <dbReference type="ARBA" id="ARBA00022840"/>
    </source>
</evidence>
<keyword evidence="4 12" id="KW-0808">Transferase</keyword>
<keyword evidence="5 12" id="KW-0479">Metal-binding</keyword>
<keyword evidence="11 12" id="KW-0119">Carbohydrate metabolism</keyword>
<dbReference type="GO" id="GO:0005829">
    <property type="term" value="C:cytosol"/>
    <property type="evidence" value="ECO:0007669"/>
    <property type="project" value="TreeGrafter"/>
</dbReference>
<evidence type="ECO:0000256" key="6">
    <source>
        <dbReference type="ARBA" id="ARBA00022741"/>
    </source>
</evidence>
<dbReference type="SUPFAM" id="SSF53613">
    <property type="entry name" value="Ribokinase-like"/>
    <property type="match status" value="1"/>
</dbReference>
<comment type="caution">
    <text evidence="12">Lacks conserved residue(s) required for the propagation of feature annotation.</text>
</comment>
<dbReference type="GO" id="GO:0005524">
    <property type="term" value="F:ATP binding"/>
    <property type="evidence" value="ECO:0007669"/>
    <property type="project" value="UniProtKB-UniRule"/>
</dbReference>
<dbReference type="Gene3D" id="3.40.1190.20">
    <property type="match status" value="1"/>
</dbReference>
<feature type="binding site" evidence="12">
    <location>
        <position position="280"/>
    </location>
    <ligand>
        <name>K(+)</name>
        <dbReference type="ChEBI" id="CHEBI:29103"/>
    </ligand>
</feature>
<comment type="activity regulation">
    <text evidence="12">Activated by a monovalent cation that binds near, but not in, the active site. The most likely occupant of the site in vivo is potassium. Ion binding induces a conformational change that may alter substrate affinity.</text>
</comment>
<sequence>MSVTVVGSLNEDVLVRVRRLPGRGETVVGLDAALAPGGKGANQAAAAGRLGTGVAMVGRVGADPAGDRQLAALTAAGVDVAAVRRTPGTPTGSATIPVEEGTGENLIVVVPGANAELTPGDADVEPVRSARVVLLQLEVPLATVLAAARSATGTVVLTPAPPQPLPADLLDRVDVLVPNEHELLQLSGAAPGDSSPAGLAALARTLGVGTVVVTLGARGALLVHRAGGALLQAPPPVDAVDTTGAGDCFCGALAVALAAGAAPDAAVGAAVTAAALSTTGPGARGALPGAAEVAALRSRLPAAVPVG</sequence>
<evidence type="ECO:0000256" key="3">
    <source>
        <dbReference type="ARBA" id="ARBA00016943"/>
    </source>
</evidence>
<name>A0A7K3W4S8_9ACTN</name>
<comment type="cofactor">
    <cofactor evidence="12">
        <name>Mg(2+)</name>
        <dbReference type="ChEBI" id="CHEBI:18420"/>
    </cofactor>
    <text evidence="12">Requires a divalent cation, most likely magnesium in vivo, as an electrophilic catalyst to aid phosphoryl group transfer. It is the chelate of the metal and the nucleotide that is the actual substrate.</text>
</comment>
<feature type="binding site" evidence="12">
    <location>
        <begin position="38"/>
        <end position="42"/>
    </location>
    <ligand>
        <name>substrate</name>
    </ligand>
</feature>
<evidence type="ECO:0000256" key="9">
    <source>
        <dbReference type="ARBA" id="ARBA00022842"/>
    </source>
</evidence>
<dbReference type="RefSeq" id="WP_163483178.1">
    <property type="nucleotide sequence ID" value="NZ_JAAGWF010000020.1"/>
</dbReference>
<dbReference type="InterPro" id="IPR011877">
    <property type="entry name" value="Ribokinase"/>
</dbReference>
<evidence type="ECO:0000259" key="13">
    <source>
        <dbReference type="Pfam" id="PF00294"/>
    </source>
</evidence>
<evidence type="ECO:0000256" key="4">
    <source>
        <dbReference type="ARBA" id="ARBA00022679"/>
    </source>
</evidence>
<evidence type="ECO:0000256" key="2">
    <source>
        <dbReference type="ARBA" id="ARBA00012035"/>
    </source>
</evidence>
<dbReference type="GO" id="GO:0046872">
    <property type="term" value="F:metal ion binding"/>
    <property type="evidence" value="ECO:0007669"/>
    <property type="project" value="UniProtKB-KW"/>
</dbReference>
<dbReference type="InterPro" id="IPR002139">
    <property type="entry name" value="Ribo/fructo_kinase"/>
</dbReference>
<comment type="subcellular location">
    <subcellularLocation>
        <location evidence="12">Cytoplasm</location>
    </subcellularLocation>
</comment>
<feature type="binding site" evidence="12">
    <location>
        <position position="282"/>
    </location>
    <ligand>
        <name>K(+)</name>
        <dbReference type="ChEBI" id="CHEBI:29103"/>
    </ligand>
</feature>
<dbReference type="UniPathway" id="UPA00916">
    <property type="reaction ID" value="UER00889"/>
</dbReference>
<keyword evidence="9 12" id="KW-0460">Magnesium</keyword>
<dbReference type="GO" id="GO:0004747">
    <property type="term" value="F:ribokinase activity"/>
    <property type="evidence" value="ECO:0007669"/>
    <property type="project" value="UniProtKB-UniRule"/>
</dbReference>
<feature type="binding site" evidence="12">
    <location>
        <position position="241"/>
    </location>
    <ligand>
        <name>K(+)</name>
        <dbReference type="ChEBI" id="CHEBI:29103"/>
    </ligand>
</feature>
<dbReference type="InterPro" id="IPR029056">
    <property type="entry name" value="Ribokinase-like"/>
</dbReference>
<dbReference type="AlphaFoldDB" id="A0A7K3W4S8"/>
<evidence type="ECO:0000256" key="10">
    <source>
        <dbReference type="ARBA" id="ARBA00022958"/>
    </source>
</evidence>
<keyword evidence="15" id="KW-1185">Reference proteome</keyword>
<keyword evidence="6 12" id="KW-0547">Nucleotide-binding</keyword>
<dbReference type="PANTHER" id="PTHR10584">
    <property type="entry name" value="SUGAR KINASE"/>
    <property type="match status" value="1"/>
</dbReference>
<comment type="similarity">
    <text evidence="1">Belongs to the carbohydrate kinase pfkB family.</text>
</comment>
<evidence type="ECO:0000256" key="12">
    <source>
        <dbReference type="HAMAP-Rule" id="MF_01987"/>
    </source>
</evidence>
<dbReference type="CDD" id="cd01174">
    <property type="entry name" value="ribokinase"/>
    <property type="match status" value="1"/>
</dbReference>
<dbReference type="PANTHER" id="PTHR10584:SF166">
    <property type="entry name" value="RIBOKINASE"/>
    <property type="match status" value="1"/>
</dbReference>
<keyword evidence="7 12" id="KW-0418">Kinase</keyword>
<dbReference type="PRINTS" id="PR00990">
    <property type="entry name" value="RIBOKINASE"/>
</dbReference>
<feature type="binding site" evidence="12">
    <location>
        <begin position="246"/>
        <end position="247"/>
    </location>
    <ligand>
        <name>ATP</name>
        <dbReference type="ChEBI" id="CHEBI:30616"/>
    </ligand>
</feature>
<keyword evidence="12" id="KW-0963">Cytoplasm</keyword>
<feature type="domain" description="Carbohydrate kinase PfkB" evidence="13">
    <location>
        <begin position="3"/>
        <end position="288"/>
    </location>
</feature>
<evidence type="ECO:0000313" key="14">
    <source>
        <dbReference type="EMBL" id="NEK59812.1"/>
    </source>
</evidence>
<keyword evidence="8 12" id="KW-0067">ATP-binding</keyword>
<evidence type="ECO:0000313" key="15">
    <source>
        <dbReference type="Proteomes" id="UP000470246"/>
    </source>
</evidence>
<feature type="binding site" evidence="12">
    <location>
        <position position="243"/>
    </location>
    <ligand>
        <name>K(+)</name>
        <dbReference type="ChEBI" id="CHEBI:29103"/>
    </ligand>
</feature>
<evidence type="ECO:0000256" key="5">
    <source>
        <dbReference type="ARBA" id="ARBA00022723"/>
    </source>
</evidence>
<organism evidence="14 15">
    <name type="scientific">Geodermatophilus sabuli</name>
    <dbReference type="NCBI Taxonomy" id="1564158"/>
    <lineage>
        <taxon>Bacteria</taxon>
        <taxon>Bacillati</taxon>
        <taxon>Actinomycetota</taxon>
        <taxon>Actinomycetes</taxon>
        <taxon>Geodermatophilales</taxon>
        <taxon>Geodermatophilaceae</taxon>
        <taxon>Geodermatophilus</taxon>
    </lineage>
</organism>
<comment type="catalytic activity">
    <reaction evidence="12">
        <text>D-ribose + ATP = D-ribose 5-phosphate + ADP + H(+)</text>
        <dbReference type="Rhea" id="RHEA:13697"/>
        <dbReference type="ChEBI" id="CHEBI:15378"/>
        <dbReference type="ChEBI" id="CHEBI:30616"/>
        <dbReference type="ChEBI" id="CHEBI:47013"/>
        <dbReference type="ChEBI" id="CHEBI:78346"/>
        <dbReference type="ChEBI" id="CHEBI:456216"/>
        <dbReference type="EC" id="2.7.1.15"/>
    </reaction>
</comment>
<dbReference type="InterPro" id="IPR011611">
    <property type="entry name" value="PfkB_dom"/>
</dbReference>
<proteinExistence type="inferred from homology"/>
<comment type="pathway">
    <text evidence="12">Carbohydrate metabolism; D-ribose degradation; D-ribose 5-phosphate from beta-D-ribopyranose: step 2/2.</text>
</comment>